<protein>
    <submittedName>
        <fullName evidence="1">Uncharacterized protein</fullName>
    </submittedName>
</protein>
<organism evidence="1">
    <name type="scientific">uncultured Caudovirales phage</name>
    <dbReference type="NCBI Taxonomy" id="2100421"/>
    <lineage>
        <taxon>Viruses</taxon>
        <taxon>Duplodnaviria</taxon>
        <taxon>Heunggongvirae</taxon>
        <taxon>Uroviricota</taxon>
        <taxon>Caudoviricetes</taxon>
        <taxon>Peduoviridae</taxon>
        <taxon>Maltschvirus</taxon>
        <taxon>Maltschvirus maltsch</taxon>
    </lineage>
</organism>
<proteinExistence type="predicted"/>
<name>A0A6J5RZ29_9CAUD</name>
<dbReference type="EMBL" id="LR797300">
    <property type="protein sequence ID" value="CAB4199636.1"/>
    <property type="molecule type" value="Genomic_DNA"/>
</dbReference>
<accession>A0A6J5RZ29</accession>
<reference evidence="1" key="1">
    <citation type="submission" date="2020-05" db="EMBL/GenBank/DDBJ databases">
        <authorList>
            <person name="Chiriac C."/>
            <person name="Salcher M."/>
            <person name="Ghai R."/>
            <person name="Kavagutti S V."/>
        </authorList>
    </citation>
    <scope>NUCLEOTIDE SEQUENCE</scope>
</reference>
<sequence length="815" mass="87114">MPPNDTMLTRFLDYLGEGYDQNTAPDDVKGVYSALAPNTNAQHIQGQIDQIDTLINHPARQGAPNDALNARRARLVQQLSVSDPDKVEHATFLPMAVDTQTGEKRWAIPGAIRDAVLGATDAMVGTRTGELTPRAGSTVLGGLLGLGTSFAPRGSLGVAGAKPPVKSASLPNLRDLSTADAVAVARSEPHLIPSADKAEGAFVGGPRNHDTRADLLRTRRSVDKGVRDGQEGGDWYDRYRAGVNEITGSSPKDNKWMAAQHGQWSAGVSPVSELQFVTKENNASVAGMPVKSARPAQHEAHLRAIEEGDPGEYQLGKKTGEYASKIEPIDYTSNQPVRVPGATGVNDFRWAREHGYTEPDGTPQKGAVGAAAHTFMDYETALAVDRANKAKLGGRSDWTGEQVQAAGWVRQKATDTLAQRPAMLDDRLAAADKRAAKEGMTSQQRTLLRAQARSDADAEAMAYANTTIADGFDKHQAFATHEFQPGADTGHLPGSVNAHSIERGDYGHDPRSTWATAPGGRDAIYSGLRVGNTGVAMRVRPTVDMQGRYVRPDGVVEYNPGQTARPLVAFVNTPDKVKALAPADHALLSNGEFLRGSLDAQNASAAFKMWEKGAVGKSNSLWTPMDRPLTKQEIIDLSALKEHGLPDIIDSGRGFGATNFEGGDLYKKSAKEAISSILKMVPGSSPRRANMNPEPVYHQLSDLFGKGEGSGAVTRELLNKININPQMRAAFDNNPYIAAPAGARIGRDTEWAKLGWGNPRKDIQTLRGEVASGPGWVGRVEAMLRKGRNNLPAAAPVVGGGLLGATYLGEDETAR</sequence>
<evidence type="ECO:0000313" key="1">
    <source>
        <dbReference type="EMBL" id="CAB4199636.1"/>
    </source>
</evidence>
<gene>
    <name evidence="1" type="ORF">UFOVP1339_3</name>
</gene>